<dbReference type="PANTHER" id="PTHR45725">
    <property type="entry name" value="FORMIN HOMOLOGY 2 FAMILY MEMBER"/>
    <property type="match status" value="1"/>
</dbReference>
<feature type="region of interest" description="Disordered" evidence="1">
    <location>
        <begin position="859"/>
        <end position="899"/>
    </location>
</feature>
<dbReference type="EMBL" id="AFNH02000528">
    <property type="protein sequence ID" value="EZG67249.1"/>
    <property type="molecule type" value="Genomic_DNA"/>
</dbReference>
<keyword evidence="4" id="KW-1185">Reference proteome</keyword>
<evidence type="ECO:0000313" key="4">
    <source>
        <dbReference type="Proteomes" id="UP000019763"/>
    </source>
</evidence>
<feature type="compositionally biased region" description="Basic and acidic residues" evidence="1">
    <location>
        <begin position="866"/>
        <end position="877"/>
    </location>
</feature>
<evidence type="ECO:0000259" key="2">
    <source>
        <dbReference type="PROSITE" id="PS51444"/>
    </source>
</evidence>
<feature type="compositionally biased region" description="Gly residues" evidence="1">
    <location>
        <begin position="563"/>
        <end position="582"/>
    </location>
</feature>
<feature type="region of interest" description="Disordered" evidence="1">
    <location>
        <begin position="1176"/>
        <end position="1262"/>
    </location>
</feature>
<dbReference type="GeneID" id="22912579"/>
<dbReference type="InterPro" id="IPR051425">
    <property type="entry name" value="Formin_Homology"/>
</dbReference>
<gene>
    <name evidence="3" type="ORF">GNI_070350</name>
</gene>
<dbReference type="Pfam" id="PF02181">
    <property type="entry name" value="FH2"/>
    <property type="match status" value="1"/>
</dbReference>
<dbReference type="Gene3D" id="1.20.58.2220">
    <property type="entry name" value="Formin, FH2 domain"/>
    <property type="match status" value="1"/>
</dbReference>
<dbReference type="RefSeq" id="XP_011130294.1">
    <property type="nucleotide sequence ID" value="XM_011131992.1"/>
</dbReference>
<accession>A0A023B7G2</accession>
<name>A0A023B7G2_GRENI</name>
<feature type="region of interest" description="Disordered" evidence="1">
    <location>
        <begin position="1136"/>
        <end position="1164"/>
    </location>
</feature>
<reference evidence="3" key="1">
    <citation type="submission" date="2013-12" db="EMBL/GenBank/DDBJ databases">
        <authorList>
            <person name="Omoto C.K."/>
            <person name="Sibley D."/>
            <person name="Venepally P."/>
            <person name="Hadjithomas M."/>
            <person name="Karamycheva S."/>
            <person name="Brunk B."/>
            <person name="Roos D."/>
            <person name="Caler E."/>
            <person name="Lorenzi H."/>
        </authorList>
    </citation>
    <scope>NUCLEOTIDE SEQUENCE</scope>
</reference>
<dbReference type="eggNOG" id="KOG1922">
    <property type="taxonomic scope" value="Eukaryota"/>
</dbReference>
<feature type="region of interest" description="Disordered" evidence="1">
    <location>
        <begin position="563"/>
        <end position="586"/>
    </location>
</feature>
<dbReference type="PROSITE" id="PS51444">
    <property type="entry name" value="FH2"/>
    <property type="match status" value="1"/>
</dbReference>
<dbReference type="OrthoDB" id="1668162at2759"/>
<dbReference type="VEuPathDB" id="CryptoDB:GNI_070350"/>
<dbReference type="SMART" id="SM00498">
    <property type="entry name" value="FH2"/>
    <property type="match status" value="1"/>
</dbReference>
<organism evidence="3 4">
    <name type="scientific">Gregarina niphandrodes</name>
    <name type="common">Septate eugregarine</name>
    <dbReference type="NCBI Taxonomy" id="110365"/>
    <lineage>
        <taxon>Eukaryota</taxon>
        <taxon>Sar</taxon>
        <taxon>Alveolata</taxon>
        <taxon>Apicomplexa</taxon>
        <taxon>Conoidasida</taxon>
        <taxon>Gregarinasina</taxon>
        <taxon>Eugregarinorida</taxon>
        <taxon>Gregarinidae</taxon>
        <taxon>Gregarina</taxon>
    </lineage>
</organism>
<dbReference type="Proteomes" id="UP000019763">
    <property type="component" value="Unassembled WGS sequence"/>
</dbReference>
<feature type="compositionally biased region" description="Polar residues" evidence="1">
    <location>
        <begin position="1137"/>
        <end position="1151"/>
    </location>
</feature>
<proteinExistence type="predicted"/>
<feature type="region of interest" description="Disordered" evidence="1">
    <location>
        <begin position="288"/>
        <end position="353"/>
    </location>
</feature>
<protein>
    <submittedName>
        <fullName evidence="3">Formin-like 2 domain protein</fullName>
    </submittedName>
</protein>
<dbReference type="SUPFAM" id="SSF101447">
    <property type="entry name" value="Formin homology 2 domain (FH2 domain)"/>
    <property type="match status" value="1"/>
</dbReference>
<dbReference type="PANTHER" id="PTHR45725:SF1">
    <property type="entry name" value="DISHEVELLED ASSOCIATED ACTIVATOR OF MORPHOGENESIS, ISOFORM D"/>
    <property type="match status" value="1"/>
</dbReference>
<feature type="compositionally biased region" description="Gly residues" evidence="1">
    <location>
        <begin position="1195"/>
        <end position="1217"/>
    </location>
</feature>
<feature type="domain" description="FH2" evidence="2">
    <location>
        <begin position="1370"/>
        <end position="1799"/>
    </location>
</feature>
<feature type="region of interest" description="Disordered" evidence="1">
    <location>
        <begin position="1320"/>
        <end position="1349"/>
    </location>
</feature>
<dbReference type="InterPro" id="IPR015425">
    <property type="entry name" value="FH2_Formin"/>
</dbReference>
<evidence type="ECO:0000313" key="3">
    <source>
        <dbReference type="EMBL" id="EZG67249.1"/>
    </source>
</evidence>
<sequence>MFAVPRRHRIDSEVYDRTLLPLAPNSQLGHRVYLCRSPGKKEPTETKHPHIHEVLNHVKKLDGDWCFWDLPFRSESLVARVGKEVRNQVLPYRVSEMGVLPIQIIFSFTSSILWWLTLDSKNIAIITVMEENDSHSCMLYSLLGMLDVVPPGTGFSATGSLGTGPLEVSPTVLPNFEDWCNSLTERMTKTFLSYERRPQAAASHSWSPPLEGSRCILDPSIAPPSVWGPGRLRYLSYIHSLLSQPGMTVVPQPTMRLKCIMVENFVGSAAGLVVEMFHINSSRLVDGKMVTGSRSGKSKKWKNVTTDRGVPDRGGVGTDRSGAERGGNDGSPRQSEDRRTLGGGPGPLDHQSSSQAEWESVWWQCIGQFRKHRKSHHLKTVFGWNGCPQKQDGEKVSAPSDLSISILPTATSTNAQLVESRDTSLGCSRTWNFSAEELALCGDVIIVLRQTLPVAETPLTTWANGHSAQYTAKHDEEKLFYPCALFHFNTAFVDHESIHLQKEHFEYYHLGARNNKVLTLLGVENPNFRCSLILHEIVPAPTQRPDVPFSDFVDHGGGAALDGGGASLDGSSGLGSGPGRGGSLVELPSASRRQSFNANDRFVPATVPRLDFSDLRQDLRHDPRHDLRQDADDLQSDFHSDLQSEMQSEKLVGEEALTPVDKERISQRHSEALEESQLRGTRSALTSRKNRGFGRALQKMVPSTSRGKRFLGIPVTARRGSRSVVESVEVAEASASVGLVSLTFWLEVCLLKTQTRFLPTRPWADLEEFNARHCVVPDHRNIEEWWCPESGCDLRRAVFCTKVCDNTIAAQDVADKYFAVDSSSRVNSSSNPRKKPHTFLTKLKFHVIEFLQDTTSSTIPTQLSHRRSESCDNKHDYDEDDSQRLSPHHHSPPGRLQSCRDKHTTTLHQFPTSPDLTHLVGLTSDPLGIDPLGIDPLGIDPLGTDNLGSDSLGPHSLGPDPLSRPFGASGLGSSGRATVTEPAALLRHDPAERGAHLTAPLAQQLYQAPAMHRDAAPFTASSGDLELAPFARDTIGGLVGGATGDPMMGSVPDPAARRQSVAVDHQDHKRANRFKTTEVRAIFVTRDLGGSTRQLKPCRSVEALSPTPHDRHGTVGDRIVGDPAAETKRRVAALDQEMSTEACSDLGGSSETARRSPAPMPSLPVDLKAALAGGLRNLKKPSPAPPTVVKTKSEGTGGGTLDEGSGGGKSEGGGKTPRGGAKTVRGGKVDGGGAGDKTATRNSIDVAGPREAGLREAGSRAAGLREAGLREAGLREAGLREAGLREAGPRDSVSSSATAISVESAVVESQQRLLPAGVKEGLISRSSAPPTPNADVKPKPAKKKAPPPKMGGLAALLAKRQETSGKAVPAALPAKKAPLGRKLFWKPLENADLSETVFGDLSSTNAICGSNIFEPSRLDMISKVFAKDSAKKAAMKKTASDQDASEDKKLVRIIDDRRAQNVGIVVLRMKISPIELAQQLMGMQLSVDLTLEMLQKVEWLFFNDDEETELEQYLAKNPNAELLRDVPEKRLLPLRKSLLPRGHQRTVILQQKLRWPGWVRDLTENLDLIKRASDEMRSCVCFRAMLSAVLRWGNFVNYGSSELHIKAITLSSLLKLTEFKTTVDAKITSLHYLVATLLASTDKVEDAISLARMTQEMKTVRQASKVTSEVIEMIWKQLNNANDMVKKELETQAQHYETKNGVDRGFNTLQEISMRMVADLARLEIYASETMRLVQGTAKFFGDDDAVDQNAGGASKFHVGSVFATLDMFLRRFDECVTDIVRRTALYASILSDDQTPQLISFVTTFTGRPLPRNTVMALEARKELNRVNQERTKSSQTELT</sequence>
<dbReference type="InterPro" id="IPR042201">
    <property type="entry name" value="FH2_Formin_sf"/>
</dbReference>
<comment type="caution">
    <text evidence="3">The sequence shown here is derived from an EMBL/GenBank/DDBJ whole genome shotgun (WGS) entry which is preliminary data.</text>
</comment>
<evidence type="ECO:0000256" key="1">
    <source>
        <dbReference type="SAM" id="MobiDB-lite"/>
    </source>
</evidence>